<name>A0A4C1UWU7_EUMVA</name>
<dbReference type="EMBL" id="BGZK01000233">
    <property type="protein sequence ID" value="GBP30462.1"/>
    <property type="molecule type" value="Genomic_DNA"/>
</dbReference>
<evidence type="ECO:0000313" key="2">
    <source>
        <dbReference type="EMBL" id="GBP30462.1"/>
    </source>
</evidence>
<proteinExistence type="predicted"/>
<evidence type="ECO:0000313" key="3">
    <source>
        <dbReference type="Proteomes" id="UP000299102"/>
    </source>
</evidence>
<sequence>MQRLPYGQPPRRRGASGAYAFHRFAHAPCHAPPLPSNDKRIEKQTRTGPGAGVMGRDPLRLHLCLAIVIELDSVLYVPRLGSSECTPRCAEGAMGRRVSRAREVAAAASEASHRARLIYMHALKKNKK</sequence>
<comment type="caution">
    <text evidence="2">The sequence shown here is derived from an EMBL/GenBank/DDBJ whole genome shotgun (WGS) entry which is preliminary data.</text>
</comment>
<keyword evidence="3" id="KW-1185">Reference proteome</keyword>
<feature type="region of interest" description="Disordered" evidence="1">
    <location>
        <begin position="30"/>
        <end position="53"/>
    </location>
</feature>
<dbReference type="AlphaFoldDB" id="A0A4C1UWU7"/>
<gene>
    <name evidence="2" type="ORF">EVAR_20915_1</name>
</gene>
<accession>A0A4C1UWU7</accession>
<organism evidence="2 3">
    <name type="scientific">Eumeta variegata</name>
    <name type="common">Bagworm moth</name>
    <name type="synonym">Eumeta japonica</name>
    <dbReference type="NCBI Taxonomy" id="151549"/>
    <lineage>
        <taxon>Eukaryota</taxon>
        <taxon>Metazoa</taxon>
        <taxon>Ecdysozoa</taxon>
        <taxon>Arthropoda</taxon>
        <taxon>Hexapoda</taxon>
        <taxon>Insecta</taxon>
        <taxon>Pterygota</taxon>
        <taxon>Neoptera</taxon>
        <taxon>Endopterygota</taxon>
        <taxon>Lepidoptera</taxon>
        <taxon>Glossata</taxon>
        <taxon>Ditrysia</taxon>
        <taxon>Tineoidea</taxon>
        <taxon>Psychidae</taxon>
        <taxon>Oiketicinae</taxon>
        <taxon>Eumeta</taxon>
    </lineage>
</organism>
<dbReference type="Proteomes" id="UP000299102">
    <property type="component" value="Unassembled WGS sequence"/>
</dbReference>
<reference evidence="2 3" key="1">
    <citation type="journal article" date="2019" name="Commun. Biol.">
        <title>The bagworm genome reveals a unique fibroin gene that provides high tensile strength.</title>
        <authorList>
            <person name="Kono N."/>
            <person name="Nakamura H."/>
            <person name="Ohtoshi R."/>
            <person name="Tomita M."/>
            <person name="Numata K."/>
            <person name="Arakawa K."/>
        </authorList>
    </citation>
    <scope>NUCLEOTIDE SEQUENCE [LARGE SCALE GENOMIC DNA]</scope>
</reference>
<protein>
    <submittedName>
        <fullName evidence="2">Uncharacterized protein</fullName>
    </submittedName>
</protein>
<evidence type="ECO:0000256" key="1">
    <source>
        <dbReference type="SAM" id="MobiDB-lite"/>
    </source>
</evidence>